<dbReference type="PROSITE" id="PS50082">
    <property type="entry name" value="WD_REPEATS_2"/>
    <property type="match status" value="1"/>
</dbReference>
<protein>
    <submittedName>
        <fullName evidence="4">Uncharacterized protein</fullName>
    </submittedName>
</protein>
<dbReference type="PANTHER" id="PTHR44411:SF1">
    <property type="entry name" value="THO COMPLEX SUBUNIT 6 HOMOLOG"/>
    <property type="match status" value="1"/>
</dbReference>
<dbReference type="Proteomes" id="UP001608902">
    <property type="component" value="Unassembled WGS sequence"/>
</dbReference>
<evidence type="ECO:0000256" key="2">
    <source>
        <dbReference type="ARBA" id="ARBA00022574"/>
    </source>
</evidence>
<evidence type="ECO:0000256" key="3">
    <source>
        <dbReference type="PROSITE-ProRule" id="PRU00221"/>
    </source>
</evidence>
<dbReference type="PANTHER" id="PTHR44411">
    <property type="entry name" value="THO COMPLEX SUBUNIT 6 HOMOLOG"/>
    <property type="match status" value="1"/>
</dbReference>
<dbReference type="InterPro" id="IPR001680">
    <property type="entry name" value="WD40_rpt"/>
</dbReference>
<evidence type="ECO:0000256" key="1">
    <source>
        <dbReference type="ARBA" id="ARBA00009728"/>
    </source>
</evidence>
<dbReference type="AlphaFoldDB" id="A0ABD6EDA6"/>
<evidence type="ECO:0000313" key="5">
    <source>
        <dbReference type="Proteomes" id="UP001608902"/>
    </source>
</evidence>
<accession>A0ABD6EDA6</accession>
<dbReference type="InterPro" id="IPR042626">
    <property type="entry name" value="THOC6"/>
</dbReference>
<proteinExistence type="inferred from homology"/>
<dbReference type="Gene3D" id="2.130.10.10">
    <property type="entry name" value="YVTN repeat-like/Quinoprotein amine dehydrogenase"/>
    <property type="match status" value="1"/>
</dbReference>
<dbReference type="EMBL" id="JBGFUD010000333">
    <property type="protein sequence ID" value="MFH4974295.1"/>
    <property type="molecule type" value="Genomic_DNA"/>
</dbReference>
<dbReference type="InterPro" id="IPR036322">
    <property type="entry name" value="WD40_repeat_dom_sf"/>
</dbReference>
<organism evidence="4 5">
    <name type="scientific">Gnathostoma spinigerum</name>
    <dbReference type="NCBI Taxonomy" id="75299"/>
    <lineage>
        <taxon>Eukaryota</taxon>
        <taxon>Metazoa</taxon>
        <taxon>Ecdysozoa</taxon>
        <taxon>Nematoda</taxon>
        <taxon>Chromadorea</taxon>
        <taxon>Rhabditida</taxon>
        <taxon>Spirurina</taxon>
        <taxon>Gnathostomatomorpha</taxon>
        <taxon>Gnathostomatoidea</taxon>
        <taxon>Gnathostomatidae</taxon>
        <taxon>Gnathostoma</taxon>
    </lineage>
</organism>
<reference evidence="4 5" key="1">
    <citation type="submission" date="2024-08" db="EMBL/GenBank/DDBJ databases">
        <title>Gnathostoma spinigerum genome.</title>
        <authorList>
            <person name="Gonzalez-Bertolin B."/>
            <person name="Monzon S."/>
            <person name="Zaballos A."/>
            <person name="Jimenez P."/>
            <person name="Dekumyoy P."/>
            <person name="Varona S."/>
            <person name="Cuesta I."/>
            <person name="Sumanam S."/>
            <person name="Adisakwattana P."/>
            <person name="Gasser R.B."/>
            <person name="Hernandez-Gonzalez A."/>
            <person name="Young N.D."/>
            <person name="Perteguer M.J."/>
        </authorList>
    </citation>
    <scope>NUCLEOTIDE SEQUENCE [LARGE SCALE GENOMIC DNA]</scope>
    <source>
        <strain evidence="4">AL3</strain>
        <tissue evidence="4">Liver</tissue>
    </source>
</reference>
<gene>
    <name evidence="4" type="ORF">AB6A40_001004</name>
</gene>
<dbReference type="SMART" id="SM00320">
    <property type="entry name" value="WD40"/>
    <property type="match status" value="2"/>
</dbReference>
<evidence type="ECO:0000313" key="4">
    <source>
        <dbReference type="EMBL" id="MFH4974295.1"/>
    </source>
</evidence>
<dbReference type="SUPFAM" id="SSF50978">
    <property type="entry name" value="WD40 repeat-like"/>
    <property type="match status" value="1"/>
</dbReference>
<feature type="repeat" description="WD" evidence="3">
    <location>
        <begin position="170"/>
        <end position="211"/>
    </location>
</feature>
<keyword evidence="2 3" id="KW-0853">WD repeat</keyword>
<dbReference type="PROSITE" id="PS50294">
    <property type="entry name" value="WD_REPEATS_REGION"/>
    <property type="match status" value="1"/>
</dbReference>
<keyword evidence="5" id="KW-1185">Reference proteome</keyword>
<comment type="similarity">
    <text evidence="1">Belongs to the WD repeat THOC6 family.</text>
</comment>
<sequence>MLIKRKKFLECRKLLYSRIYRQCFSPDGEWLVLSDSLRRLCFFRLRDSLTAVSVASTPNAYSVHHSIVVSHPVYALASNKLLLLCGDGSGNLFAYRWTELLAFSSDEDTSASPEPLFIMNGYASVTNIPGPNEINAICMLNDERIGFAGAGDNSVQIVDLEYPNKVMSRLTGHSDYINELANWTSENELLSASEDGTVRVWDARMGQPARIISVSDEKRVQRQMLGRDVCGLDVHGPWMVCGGGVELGIWHLESGVLASPLICESNKPVRHTVVKICGERILTGGTSPYMSQWKHSGEFVTSLKTSARVIYSIETNRNGKNNVTTSAGDSPFVDVFLTMGYISFVLNTSDG</sequence>
<comment type="caution">
    <text evidence="4">The sequence shown here is derived from an EMBL/GenBank/DDBJ whole genome shotgun (WGS) entry which is preliminary data.</text>
</comment>
<dbReference type="Pfam" id="PF00400">
    <property type="entry name" value="WD40"/>
    <property type="match status" value="1"/>
</dbReference>
<name>A0ABD6EDA6_9BILA</name>
<dbReference type="InterPro" id="IPR015943">
    <property type="entry name" value="WD40/YVTN_repeat-like_dom_sf"/>
</dbReference>